<dbReference type="GO" id="GO:0008745">
    <property type="term" value="F:N-acetylmuramoyl-L-alanine amidase activity"/>
    <property type="evidence" value="ECO:0007669"/>
    <property type="project" value="UniProtKB-EC"/>
</dbReference>
<reference evidence="6" key="2">
    <citation type="submission" date="2020-09" db="EMBL/GenBank/DDBJ databases">
        <authorList>
            <person name="Sun Q."/>
            <person name="Zhou Y."/>
        </authorList>
    </citation>
    <scope>NUCLEOTIDE SEQUENCE</scope>
    <source>
        <strain evidence="6">CGMCC 1.12921</strain>
    </source>
</reference>
<evidence type="ECO:0000256" key="3">
    <source>
        <dbReference type="ARBA" id="ARBA00022801"/>
    </source>
</evidence>
<dbReference type="GO" id="GO:0009253">
    <property type="term" value="P:peptidoglycan catabolic process"/>
    <property type="evidence" value="ECO:0007669"/>
    <property type="project" value="InterPro"/>
</dbReference>
<evidence type="ECO:0000256" key="4">
    <source>
        <dbReference type="ARBA" id="ARBA00023316"/>
    </source>
</evidence>
<dbReference type="Gene3D" id="3.40.80.10">
    <property type="entry name" value="Peptidoglycan recognition protein-like"/>
    <property type="match status" value="1"/>
</dbReference>
<evidence type="ECO:0000256" key="2">
    <source>
        <dbReference type="ARBA" id="ARBA00011901"/>
    </source>
</evidence>
<evidence type="ECO:0000313" key="7">
    <source>
        <dbReference type="Proteomes" id="UP000613582"/>
    </source>
</evidence>
<dbReference type="PANTHER" id="PTHR30417:SF1">
    <property type="entry name" value="N-ACETYLMURAMOYL-L-ALANINE AMIDASE AMID"/>
    <property type="match status" value="1"/>
</dbReference>
<keyword evidence="7" id="KW-1185">Reference proteome</keyword>
<dbReference type="PANTHER" id="PTHR30417">
    <property type="entry name" value="N-ACETYLMURAMOYL-L-ALANINE AMIDASE AMID"/>
    <property type="match status" value="1"/>
</dbReference>
<protein>
    <recommendedName>
        <fullName evidence="2">N-acetylmuramoyl-L-alanine amidase</fullName>
        <ecNumber evidence="2">3.5.1.28</ecNumber>
    </recommendedName>
</protein>
<dbReference type="SMART" id="SM00644">
    <property type="entry name" value="Ami_2"/>
    <property type="match status" value="1"/>
</dbReference>
<organism evidence="6 7">
    <name type="scientific">Aquisalinus flavus</name>
    <dbReference type="NCBI Taxonomy" id="1526572"/>
    <lineage>
        <taxon>Bacteria</taxon>
        <taxon>Pseudomonadati</taxon>
        <taxon>Pseudomonadota</taxon>
        <taxon>Alphaproteobacteria</taxon>
        <taxon>Parvularculales</taxon>
        <taxon>Parvularculaceae</taxon>
        <taxon>Aquisalinus</taxon>
    </lineage>
</organism>
<accession>A0A8J2Y543</accession>
<comment type="catalytic activity">
    <reaction evidence="1">
        <text>Hydrolyzes the link between N-acetylmuramoyl residues and L-amino acid residues in certain cell-wall glycopeptides.</text>
        <dbReference type="EC" id="3.5.1.28"/>
    </reaction>
</comment>
<keyword evidence="4" id="KW-0961">Cell wall biogenesis/degradation</keyword>
<dbReference type="AlphaFoldDB" id="A0A8J2Y543"/>
<proteinExistence type="predicted"/>
<dbReference type="GO" id="GO:0019867">
    <property type="term" value="C:outer membrane"/>
    <property type="evidence" value="ECO:0007669"/>
    <property type="project" value="TreeGrafter"/>
</dbReference>
<dbReference type="GO" id="GO:0009254">
    <property type="term" value="P:peptidoglycan turnover"/>
    <property type="evidence" value="ECO:0007669"/>
    <property type="project" value="TreeGrafter"/>
</dbReference>
<dbReference type="RefSeq" id="WP_188158927.1">
    <property type="nucleotide sequence ID" value="NZ_BMGH01000001.1"/>
</dbReference>
<feature type="domain" description="N-acetylmuramoyl-L-alanine amidase" evidence="5">
    <location>
        <begin position="11"/>
        <end position="146"/>
    </location>
</feature>
<keyword evidence="3" id="KW-0378">Hydrolase</keyword>
<evidence type="ECO:0000256" key="1">
    <source>
        <dbReference type="ARBA" id="ARBA00001561"/>
    </source>
</evidence>
<dbReference type="GO" id="GO:0071555">
    <property type="term" value="P:cell wall organization"/>
    <property type="evidence" value="ECO:0007669"/>
    <property type="project" value="UniProtKB-KW"/>
</dbReference>
<dbReference type="EMBL" id="BMGH01000001">
    <property type="protein sequence ID" value="GGD07878.1"/>
    <property type="molecule type" value="Genomic_DNA"/>
</dbReference>
<name>A0A8J2Y543_9PROT</name>
<dbReference type="Proteomes" id="UP000613582">
    <property type="component" value="Unassembled WGS sequence"/>
</dbReference>
<comment type="caution">
    <text evidence="6">The sequence shown here is derived from an EMBL/GenBank/DDBJ whole genome shotgun (WGS) entry which is preliminary data.</text>
</comment>
<dbReference type="InterPro" id="IPR051206">
    <property type="entry name" value="NAMLAA_amidase_2"/>
</dbReference>
<dbReference type="SUPFAM" id="SSF55846">
    <property type="entry name" value="N-acetylmuramoyl-L-alanine amidase-like"/>
    <property type="match status" value="1"/>
</dbReference>
<dbReference type="Pfam" id="PF01510">
    <property type="entry name" value="Amidase_2"/>
    <property type="match status" value="1"/>
</dbReference>
<dbReference type="InterPro" id="IPR002502">
    <property type="entry name" value="Amidase_domain"/>
</dbReference>
<dbReference type="InterPro" id="IPR036505">
    <property type="entry name" value="Amidase/PGRP_sf"/>
</dbReference>
<dbReference type="CDD" id="cd06583">
    <property type="entry name" value="PGRP"/>
    <property type="match status" value="1"/>
</dbReference>
<evidence type="ECO:0000313" key="6">
    <source>
        <dbReference type="EMBL" id="GGD07878.1"/>
    </source>
</evidence>
<gene>
    <name evidence="6" type="ORF">GCM10011342_15950</name>
</gene>
<dbReference type="EC" id="3.5.1.28" evidence="2"/>
<sequence length="231" mass="25166">MSLTINRDHRSPNHDARDETVDMIVLHYTGMESGRAALERLCDPAARVSAHYLVEEDGTVFALVDEDRRAWHAGLSHWQGRDNVNGCSVGIEIVNPGHEWGYRKFPGVQSDAVAALVAEIVARHGVPASRVVGHSDVAPERKEDPGELFPWHKLSQSGLALAAIDPALPLPEDVPDYAAAVTMLRQIGYGFRDGHPVAAVLAFQRRFLPGQMGQGLNPPTRAAIGRVHEAL</sequence>
<reference evidence="6" key="1">
    <citation type="journal article" date="2014" name="Int. J. Syst. Evol. Microbiol.">
        <title>Complete genome sequence of Corynebacterium casei LMG S-19264T (=DSM 44701T), isolated from a smear-ripened cheese.</title>
        <authorList>
            <consortium name="US DOE Joint Genome Institute (JGI-PGF)"/>
            <person name="Walter F."/>
            <person name="Albersmeier A."/>
            <person name="Kalinowski J."/>
            <person name="Ruckert C."/>
        </authorList>
    </citation>
    <scope>NUCLEOTIDE SEQUENCE</scope>
    <source>
        <strain evidence="6">CGMCC 1.12921</strain>
    </source>
</reference>
<evidence type="ECO:0000259" key="5">
    <source>
        <dbReference type="SMART" id="SM00644"/>
    </source>
</evidence>